<evidence type="ECO:0000256" key="1">
    <source>
        <dbReference type="SAM" id="Phobius"/>
    </source>
</evidence>
<evidence type="ECO:0000313" key="2">
    <source>
        <dbReference type="EMBL" id="MCA1857437.1"/>
    </source>
</evidence>
<organism evidence="2 3">
    <name type="scientific">Massilia hydrophila</name>
    <dbReference type="NCBI Taxonomy" id="3044279"/>
    <lineage>
        <taxon>Bacteria</taxon>
        <taxon>Pseudomonadati</taxon>
        <taxon>Pseudomonadota</taxon>
        <taxon>Betaproteobacteria</taxon>
        <taxon>Burkholderiales</taxon>
        <taxon>Oxalobacteraceae</taxon>
        <taxon>Telluria group</taxon>
        <taxon>Massilia</taxon>
    </lineage>
</organism>
<evidence type="ECO:0008006" key="4">
    <source>
        <dbReference type="Google" id="ProtNLM"/>
    </source>
</evidence>
<protein>
    <recommendedName>
        <fullName evidence="4">DUF3329 domain-containing protein</fullName>
    </recommendedName>
</protein>
<dbReference type="EMBL" id="JAHYBX010000007">
    <property type="protein sequence ID" value="MCA1857437.1"/>
    <property type="molecule type" value="Genomic_DNA"/>
</dbReference>
<dbReference type="RefSeq" id="WP_225239656.1">
    <property type="nucleotide sequence ID" value="NZ_JAHYBX010000007.1"/>
</dbReference>
<gene>
    <name evidence="2" type="ORF">LE190_16105</name>
</gene>
<keyword evidence="3" id="KW-1185">Reference proteome</keyword>
<accession>A0ABS7YEL7</accession>
<comment type="caution">
    <text evidence="2">The sequence shown here is derived from an EMBL/GenBank/DDBJ whole genome shotgun (WGS) entry which is preliminary data.</text>
</comment>
<proteinExistence type="predicted"/>
<keyword evidence="1" id="KW-0472">Membrane</keyword>
<evidence type="ECO:0000313" key="3">
    <source>
        <dbReference type="Proteomes" id="UP001198602"/>
    </source>
</evidence>
<feature type="transmembrane region" description="Helical" evidence="1">
    <location>
        <begin position="34"/>
        <end position="56"/>
    </location>
</feature>
<reference evidence="2 3" key="1">
    <citation type="submission" date="2021-07" db="EMBL/GenBank/DDBJ databases">
        <title>Characterization of Violacein-producing bacteria and related species.</title>
        <authorList>
            <person name="Wilson H.S."/>
            <person name="De Leon M.E."/>
        </authorList>
    </citation>
    <scope>NUCLEOTIDE SEQUENCE [LARGE SCALE GENOMIC DNA]</scope>
    <source>
        <strain evidence="2 3">HSC-2F05</strain>
    </source>
</reference>
<sequence>MKKRIVIKTSSLPVRLPVTFTTSGWLLLDRLAAPGWAFGVFWTLVAALVVGFIYGLRHTEFKDVPGFGEK</sequence>
<keyword evidence="1" id="KW-0812">Transmembrane</keyword>
<keyword evidence="1" id="KW-1133">Transmembrane helix</keyword>
<name>A0ABS7YEL7_9BURK</name>
<dbReference type="Proteomes" id="UP001198602">
    <property type="component" value="Unassembled WGS sequence"/>
</dbReference>